<dbReference type="GO" id="GO:0004816">
    <property type="term" value="F:asparagine-tRNA ligase activity"/>
    <property type="evidence" value="ECO:0007669"/>
    <property type="project" value="UniProtKB-EC"/>
</dbReference>
<dbReference type="PANTHER" id="PTHR22594:SF34">
    <property type="entry name" value="ASPARAGINE--TRNA LIGASE, MITOCHONDRIAL-RELATED"/>
    <property type="match status" value="1"/>
</dbReference>
<keyword evidence="7" id="KW-0030">Aminoacyl-tRNA synthetase</keyword>
<keyword evidence="5" id="KW-0067">ATP-binding</keyword>
<dbReference type="CDD" id="cd00776">
    <property type="entry name" value="AsxRS_core"/>
    <property type="match status" value="1"/>
</dbReference>
<dbReference type="EMBL" id="HBEM01002550">
    <property type="protein sequence ID" value="CAD8431762.1"/>
    <property type="molecule type" value="Transcribed_RNA"/>
</dbReference>
<evidence type="ECO:0000256" key="3">
    <source>
        <dbReference type="ARBA" id="ARBA00022598"/>
    </source>
</evidence>
<evidence type="ECO:0000313" key="10">
    <source>
        <dbReference type="EMBL" id="CAD8431760.1"/>
    </source>
</evidence>
<evidence type="ECO:0000256" key="5">
    <source>
        <dbReference type="ARBA" id="ARBA00022840"/>
    </source>
</evidence>
<dbReference type="PROSITE" id="PS50862">
    <property type="entry name" value="AA_TRNA_LIGASE_II"/>
    <property type="match status" value="1"/>
</dbReference>
<dbReference type="AlphaFoldDB" id="A0A6T6S1T0"/>
<dbReference type="InterPro" id="IPR004364">
    <property type="entry name" value="Aa-tRNA-synt_II"/>
</dbReference>
<dbReference type="GO" id="GO:0003676">
    <property type="term" value="F:nucleic acid binding"/>
    <property type="evidence" value="ECO:0007669"/>
    <property type="project" value="InterPro"/>
</dbReference>
<accession>A0A6T6S1T0</accession>
<dbReference type="InterPro" id="IPR004365">
    <property type="entry name" value="NA-bd_OB_tRNA"/>
</dbReference>
<dbReference type="Gene3D" id="2.40.50.140">
    <property type="entry name" value="Nucleic acid-binding proteins"/>
    <property type="match status" value="1"/>
</dbReference>
<dbReference type="PROSITE" id="PS50890">
    <property type="entry name" value="PUA"/>
    <property type="match status" value="1"/>
</dbReference>
<keyword evidence="8" id="KW-0175">Coiled coil</keyword>
<feature type="coiled-coil region" evidence="8">
    <location>
        <begin position="387"/>
        <end position="414"/>
    </location>
</feature>
<dbReference type="EC" id="6.1.1.22" evidence="2"/>
<evidence type="ECO:0000256" key="6">
    <source>
        <dbReference type="ARBA" id="ARBA00022917"/>
    </source>
</evidence>
<dbReference type="GO" id="GO:0006421">
    <property type="term" value="P:asparaginyl-tRNA aminoacylation"/>
    <property type="evidence" value="ECO:0007669"/>
    <property type="project" value="InterPro"/>
</dbReference>
<dbReference type="HAMAP" id="MF_00534">
    <property type="entry name" value="Asn_tRNA_synth"/>
    <property type="match status" value="1"/>
</dbReference>
<feature type="domain" description="Aminoacyl-transfer RNA synthetases class-II family profile" evidence="9">
    <location>
        <begin position="202"/>
        <end position="561"/>
    </location>
</feature>
<proteinExistence type="inferred from homology"/>
<evidence type="ECO:0000256" key="2">
    <source>
        <dbReference type="ARBA" id="ARBA00012816"/>
    </source>
</evidence>
<dbReference type="PANTHER" id="PTHR22594">
    <property type="entry name" value="ASPARTYL/LYSYL-TRNA SYNTHETASE"/>
    <property type="match status" value="1"/>
</dbReference>
<dbReference type="Pfam" id="PF01336">
    <property type="entry name" value="tRNA_anti-codon"/>
    <property type="match status" value="1"/>
</dbReference>
<evidence type="ECO:0000256" key="7">
    <source>
        <dbReference type="ARBA" id="ARBA00023146"/>
    </source>
</evidence>
<keyword evidence="4" id="KW-0547">Nucleotide-binding</keyword>
<gene>
    <name evidence="10" type="ORF">LAMO00422_LOCUS1821</name>
    <name evidence="11" type="ORF">LAMO00422_LOCUS1822</name>
</gene>
<dbReference type="SUPFAM" id="SSF50249">
    <property type="entry name" value="Nucleic acid-binding proteins"/>
    <property type="match status" value="1"/>
</dbReference>
<protein>
    <recommendedName>
        <fullName evidence="2">asparagine--tRNA ligase</fullName>
        <ecNumber evidence="2">6.1.1.22</ecNumber>
    </recommendedName>
</protein>
<dbReference type="GO" id="GO:0005524">
    <property type="term" value="F:ATP binding"/>
    <property type="evidence" value="ECO:0007669"/>
    <property type="project" value="UniProtKB-KW"/>
</dbReference>
<keyword evidence="6" id="KW-0648">Protein biosynthesis</keyword>
<evidence type="ECO:0000256" key="1">
    <source>
        <dbReference type="ARBA" id="ARBA00008226"/>
    </source>
</evidence>
<dbReference type="EMBL" id="HBEM01002549">
    <property type="protein sequence ID" value="CAD8431760.1"/>
    <property type="molecule type" value="Transcribed_RNA"/>
</dbReference>
<evidence type="ECO:0000256" key="8">
    <source>
        <dbReference type="SAM" id="Coils"/>
    </source>
</evidence>
<dbReference type="InterPro" id="IPR006195">
    <property type="entry name" value="aa-tRNA-synth_II"/>
</dbReference>
<dbReference type="GO" id="GO:0005739">
    <property type="term" value="C:mitochondrion"/>
    <property type="evidence" value="ECO:0007669"/>
    <property type="project" value="TreeGrafter"/>
</dbReference>
<evidence type="ECO:0000259" key="9">
    <source>
        <dbReference type="PROSITE" id="PS50862"/>
    </source>
</evidence>
<comment type="similarity">
    <text evidence="1">Belongs to the class-II aminoacyl-tRNA synthetase family.</text>
</comment>
<sequence length="571" mass="64661">MGNMECQCLRDHGAKSDHVANARELSDQKYVVTMSEKKETEMKTLFKRSRTVLRDILTGDGKDFVGKTVTVCGWIQTMRSQGQNMAFVELNDGSSSSNLQIILDKEFAGEGVLDDVFTRGGTGVSLRIVGEIVESPKSGQAVELKAKTVIVLGGVDAKAYPMPKKALTLEYMRARQNWRIRTRTMRAVHNIRNQCAWATHSFFQGHGFKYVHTPILTGADCEGAGEMFSVTTILNESSKAKDIPTISDSDGAIDFSKDFFGKPVSLTVSGQLNVETYACAFSDVYTFGPTFRAEHSNTTRHLAEFWMIEPEICFATLEDDMSLAEDYVKYCVQSVMDKCAGDVELLTNYYQREFDQAKKQGKVKKDAERPSKHSDNLKALLGKPYKRLTYTEAIEILEKEIKEYRAIVITKEERAKMKKKDLKKKTKGKHVFEYKVYWGVDLASEHEKYLTDKVFNGPVILYNYPKDIKAFYMKMNEDEKTVQAMDMLVPGIGELIGGSAREEDYDKLIKRCAEMKMETEPLEWYLDLRKFGSVPHAGFGLGFERLVMLTTGMQNIKDVIPFPRSYGVCDF</sequence>
<keyword evidence="3" id="KW-0436">Ligase</keyword>
<reference evidence="11" key="1">
    <citation type="submission" date="2021-01" db="EMBL/GenBank/DDBJ databases">
        <authorList>
            <person name="Corre E."/>
            <person name="Pelletier E."/>
            <person name="Niang G."/>
            <person name="Scheremetjew M."/>
            <person name="Finn R."/>
            <person name="Kale V."/>
            <person name="Holt S."/>
            <person name="Cochrane G."/>
            <person name="Meng A."/>
            <person name="Brown T."/>
            <person name="Cohen L."/>
        </authorList>
    </citation>
    <scope>NUCLEOTIDE SEQUENCE</scope>
    <source>
        <strain evidence="11">CCMP2058</strain>
    </source>
</reference>
<dbReference type="InterPro" id="IPR012340">
    <property type="entry name" value="NA-bd_OB-fold"/>
</dbReference>
<dbReference type="Gene3D" id="3.30.930.10">
    <property type="entry name" value="Bira Bifunctional Protein, Domain 2"/>
    <property type="match status" value="1"/>
</dbReference>
<evidence type="ECO:0000313" key="11">
    <source>
        <dbReference type="EMBL" id="CAD8431762.1"/>
    </source>
</evidence>
<organism evidence="11">
    <name type="scientific">Amorphochlora amoebiformis</name>
    <dbReference type="NCBI Taxonomy" id="1561963"/>
    <lineage>
        <taxon>Eukaryota</taxon>
        <taxon>Sar</taxon>
        <taxon>Rhizaria</taxon>
        <taxon>Cercozoa</taxon>
        <taxon>Chlorarachniophyceae</taxon>
        <taxon>Amorphochlora</taxon>
    </lineage>
</organism>
<dbReference type="InterPro" id="IPR045864">
    <property type="entry name" value="aa-tRNA-synth_II/BPL/LPL"/>
</dbReference>
<dbReference type="NCBIfam" id="NF003037">
    <property type="entry name" value="PRK03932.1"/>
    <property type="match status" value="1"/>
</dbReference>
<evidence type="ECO:0000256" key="4">
    <source>
        <dbReference type="ARBA" id="ARBA00022741"/>
    </source>
</evidence>
<dbReference type="CDD" id="cd04318">
    <property type="entry name" value="EcAsnRS_like_N"/>
    <property type="match status" value="1"/>
</dbReference>
<dbReference type="SUPFAM" id="SSF55681">
    <property type="entry name" value="Class II aaRS and biotin synthetases"/>
    <property type="match status" value="1"/>
</dbReference>
<dbReference type="InterPro" id="IPR004522">
    <property type="entry name" value="Asn-tRNA-ligase"/>
</dbReference>
<dbReference type="PRINTS" id="PR01042">
    <property type="entry name" value="TRNASYNTHASP"/>
</dbReference>
<name>A0A6T6S1T0_9EUKA</name>
<dbReference type="InterPro" id="IPR002312">
    <property type="entry name" value="Asp/Asn-tRNA-synth_IIb"/>
</dbReference>
<dbReference type="Pfam" id="PF00152">
    <property type="entry name" value="tRNA-synt_2"/>
    <property type="match status" value="1"/>
</dbReference>